<evidence type="ECO:0000256" key="2">
    <source>
        <dbReference type="ARBA" id="ARBA00022475"/>
    </source>
</evidence>
<evidence type="ECO:0000256" key="3">
    <source>
        <dbReference type="ARBA" id="ARBA00022606"/>
    </source>
</evidence>
<keyword evidence="9 10" id="KW-0807">Transducer</keyword>
<comment type="similarity">
    <text evidence="10">Belongs to the insect chemoreceptor superfamily. Heteromeric odorant receptor channel (TC 1.A.69) family.</text>
</comment>
<reference evidence="11 12" key="1">
    <citation type="submission" date="2020-11" db="EMBL/GenBank/DDBJ databases">
        <authorList>
            <person name="Wallbank WR R."/>
            <person name="Pardo Diaz C."/>
            <person name="Kozak K."/>
            <person name="Martin S."/>
            <person name="Jiggins C."/>
            <person name="Moest M."/>
            <person name="Warren A I."/>
            <person name="Generalovic N T."/>
            <person name="Byers J.R.P. K."/>
            <person name="Montejo-Kovacevich G."/>
            <person name="Yen C E."/>
        </authorList>
    </citation>
    <scope>NUCLEOTIDE SEQUENCE [LARGE SCALE GENOMIC DNA]</scope>
</reference>
<accession>A0A7R8UKE0</accession>
<feature type="transmembrane region" description="Helical" evidence="10">
    <location>
        <begin position="244"/>
        <end position="264"/>
    </location>
</feature>
<evidence type="ECO:0000256" key="4">
    <source>
        <dbReference type="ARBA" id="ARBA00022692"/>
    </source>
</evidence>
<keyword evidence="3 10" id="KW-0716">Sensory transduction</keyword>
<organism evidence="11 12">
    <name type="scientific">Hermetia illucens</name>
    <name type="common">Black soldier fly</name>
    <dbReference type="NCBI Taxonomy" id="343691"/>
    <lineage>
        <taxon>Eukaryota</taxon>
        <taxon>Metazoa</taxon>
        <taxon>Ecdysozoa</taxon>
        <taxon>Arthropoda</taxon>
        <taxon>Hexapoda</taxon>
        <taxon>Insecta</taxon>
        <taxon>Pterygota</taxon>
        <taxon>Neoptera</taxon>
        <taxon>Endopterygota</taxon>
        <taxon>Diptera</taxon>
        <taxon>Brachycera</taxon>
        <taxon>Stratiomyomorpha</taxon>
        <taxon>Stratiomyidae</taxon>
        <taxon>Hermetiinae</taxon>
        <taxon>Hermetia</taxon>
    </lineage>
</organism>
<keyword evidence="8 10" id="KW-0675">Receptor</keyword>
<evidence type="ECO:0000313" key="11">
    <source>
        <dbReference type="EMBL" id="CAD7082283.1"/>
    </source>
</evidence>
<evidence type="ECO:0000313" key="12">
    <source>
        <dbReference type="Proteomes" id="UP000594454"/>
    </source>
</evidence>
<keyword evidence="6 10" id="KW-1133">Transmembrane helix</keyword>
<keyword evidence="5 10" id="KW-0552">Olfaction</keyword>
<name>A0A7R8UKE0_HERIL</name>
<gene>
    <name evidence="11" type="ORF">HERILL_LOCUS5330</name>
</gene>
<dbReference type="InParanoid" id="A0A7R8UKE0"/>
<dbReference type="EMBL" id="LR899010">
    <property type="protein sequence ID" value="CAD7082283.1"/>
    <property type="molecule type" value="Genomic_DNA"/>
</dbReference>
<dbReference type="PANTHER" id="PTHR21137">
    <property type="entry name" value="ODORANT RECEPTOR"/>
    <property type="match status" value="1"/>
</dbReference>
<dbReference type="GO" id="GO:0007165">
    <property type="term" value="P:signal transduction"/>
    <property type="evidence" value="ECO:0007669"/>
    <property type="project" value="UniProtKB-KW"/>
</dbReference>
<keyword evidence="7 10" id="KW-0472">Membrane</keyword>
<comment type="subcellular location">
    <subcellularLocation>
        <location evidence="1 10">Cell membrane</location>
        <topology evidence="1 10">Multi-pass membrane protein</topology>
    </subcellularLocation>
</comment>
<keyword evidence="4 10" id="KW-0812">Transmembrane</keyword>
<feature type="transmembrane region" description="Helical" evidence="10">
    <location>
        <begin position="212"/>
        <end position="232"/>
    </location>
</feature>
<evidence type="ECO:0000256" key="10">
    <source>
        <dbReference type="RuleBase" id="RU351113"/>
    </source>
</evidence>
<dbReference type="GO" id="GO:0005549">
    <property type="term" value="F:odorant binding"/>
    <property type="evidence" value="ECO:0007669"/>
    <property type="project" value="InterPro"/>
</dbReference>
<keyword evidence="12" id="KW-1185">Reference proteome</keyword>
<sequence length="340" mass="39496">MISQSLCTCLQTLISVIKLFLWVFMEKRFYKLVKAAVDCELFNEVKMLDKNVKLTKNLRDKTKEIIEECWKSAQFQVRYYVIACTAVISFYFINALTVNTYHTIKGHTNHTKLFAFATYYPGWEQARQHLPFYAFFTIVEGYADFAAGMATFDGYYVYLTLHAVALFKTLKEMITFSSSNKVSTEDKIPYIRECVYHYNRCIRFCDELNDMYAIVNLSQLMISLVVLGVVLFQASVGLENDSKTFIRMVLYISAAGYELVIYCFDGQKLTTETETISDTFYSSNWYDESREFKTIIYMMLMRTRKPYYISALGFTTMSLPTFLGIAKTSGSYFMLLRNVA</sequence>
<evidence type="ECO:0000256" key="1">
    <source>
        <dbReference type="ARBA" id="ARBA00004651"/>
    </source>
</evidence>
<dbReference type="GO" id="GO:0005886">
    <property type="term" value="C:plasma membrane"/>
    <property type="evidence" value="ECO:0007669"/>
    <property type="project" value="UniProtKB-SubCell"/>
</dbReference>
<evidence type="ECO:0000256" key="6">
    <source>
        <dbReference type="ARBA" id="ARBA00022989"/>
    </source>
</evidence>
<evidence type="ECO:0000256" key="8">
    <source>
        <dbReference type="ARBA" id="ARBA00023170"/>
    </source>
</evidence>
<dbReference type="InterPro" id="IPR004117">
    <property type="entry name" value="7tm6_olfct_rcpt"/>
</dbReference>
<dbReference type="OrthoDB" id="6617147at2759"/>
<proteinExistence type="inferred from homology"/>
<comment type="caution">
    <text evidence="10">Lacks conserved residue(s) required for the propagation of feature annotation.</text>
</comment>
<dbReference type="FunCoup" id="A0A7R8UKE0">
    <property type="interactions" value="11"/>
</dbReference>
<dbReference type="Proteomes" id="UP000594454">
    <property type="component" value="Chromosome 2"/>
</dbReference>
<dbReference type="PANTHER" id="PTHR21137:SF35">
    <property type="entry name" value="ODORANT RECEPTOR 19A-RELATED"/>
    <property type="match status" value="1"/>
</dbReference>
<dbReference type="Pfam" id="PF02949">
    <property type="entry name" value="7tm_6"/>
    <property type="match status" value="1"/>
</dbReference>
<dbReference type="AlphaFoldDB" id="A0A7R8UKE0"/>
<keyword evidence="2" id="KW-1003">Cell membrane</keyword>
<evidence type="ECO:0000256" key="9">
    <source>
        <dbReference type="ARBA" id="ARBA00023224"/>
    </source>
</evidence>
<evidence type="ECO:0000256" key="7">
    <source>
        <dbReference type="ARBA" id="ARBA00023136"/>
    </source>
</evidence>
<feature type="transmembrane region" description="Helical" evidence="10">
    <location>
        <begin position="307"/>
        <end position="326"/>
    </location>
</feature>
<protein>
    <recommendedName>
        <fullName evidence="10">Odorant receptor</fullName>
    </recommendedName>
</protein>
<dbReference type="GO" id="GO:0004984">
    <property type="term" value="F:olfactory receptor activity"/>
    <property type="evidence" value="ECO:0007669"/>
    <property type="project" value="InterPro"/>
</dbReference>
<feature type="transmembrane region" description="Helical" evidence="10">
    <location>
        <begin position="79"/>
        <end position="98"/>
    </location>
</feature>
<evidence type="ECO:0000256" key="5">
    <source>
        <dbReference type="ARBA" id="ARBA00022725"/>
    </source>
</evidence>